<keyword evidence="3" id="KW-0805">Transcription regulation</keyword>
<dbReference type="AlphaFoldDB" id="A0A8H8WQM5"/>
<dbReference type="Proteomes" id="UP000663508">
    <property type="component" value="Chromosome"/>
</dbReference>
<evidence type="ECO:0000256" key="2">
    <source>
        <dbReference type="ARBA" id="ARBA00022649"/>
    </source>
</evidence>
<dbReference type="GO" id="GO:0003677">
    <property type="term" value="F:DNA binding"/>
    <property type="evidence" value="ECO:0007669"/>
    <property type="project" value="UniProtKB-KW"/>
</dbReference>
<keyword evidence="1" id="KW-0678">Repressor</keyword>
<dbReference type="Gene3D" id="1.20.5.780">
    <property type="entry name" value="Single helix bin"/>
    <property type="match status" value="1"/>
</dbReference>
<dbReference type="PANTHER" id="PTHR35401:SF1">
    <property type="entry name" value="CYTOPLASMIC PROTEIN"/>
    <property type="match status" value="1"/>
</dbReference>
<dbReference type="EMBL" id="AP024145">
    <property type="protein sequence ID" value="BCM82613.1"/>
    <property type="molecule type" value="Genomic_DNA"/>
</dbReference>
<dbReference type="KEGG" id="mind:mvi_10740"/>
<comment type="similarity">
    <text evidence="6">Belongs to the TacA antitoxin family.</text>
</comment>
<evidence type="ECO:0000256" key="6">
    <source>
        <dbReference type="ARBA" id="ARBA00049988"/>
    </source>
</evidence>
<reference evidence="7" key="1">
    <citation type="submission" date="2020-11" db="EMBL/GenBank/DDBJ databases">
        <title>Complete genome sequence of a novel pathogenic Methylobacterium strain isolated from rice in Vietnam.</title>
        <authorList>
            <person name="Lai K."/>
            <person name="Okazaki S."/>
            <person name="Higashi K."/>
            <person name="Mori H."/>
            <person name="Toyoda A."/>
            <person name="Kurokawa K."/>
        </authorList>
    </citation>
    <scope>NUCLEOTIDE SEQUENCE</scope>
    <source>
        <strain evidence="7">VL1</strain>
    </source>
</reference>
<dbReference type="PANTHER" id="PTHR35401">
    <property type="entry name" value="COPG FAMILY HELIX-TURN-HELIX PROTEIN-RELATED-RELATED"/>
    <property type="match status" value="1"/>
</dbReference>
<evidence type="ECO:0000313" key="8">
    <source>
        <dbReference type="Proteomes" id="UP000663508"/>
    </source>
</evidence>
<evidence type="ECO:0008006" key="9">
    <source>
        <dbReference type="Google" id="ProtNLM"/>
    </source>
</evidence>
<accession>A0A8H8WQM5</accession>
<evidence type="ECO:0000256" key="5">
    <source>
        <dbReference type="ARBA" id="ARBA00023163"/>
    </source>
</evidence>
<dbReference type="InterPro" id="IPR014795">
    <property type="entry name" value="TacA_1-like"/>
</dbReference>
<evidence type="ECO:0000256" key="1">
    <source>
        <dbReference type="ARBA" id="ARBA00022491"/>
    </source>
</evidence>
<organism evidence="7 8">
    <name type="scientific">Methylobacterium indicum</name>
    <dbReference type="NCBI Taxonomy" id="1775910"/>
    <lineage>
        <taxon>Bacteria</taxon>
        <taxon>Pseudomonadati</taxon>
        <taxon>Pseudomonadota</taxon>
        <taxon>Alphaproteobacteria</taxon>
        <taxon>Hyphomicrobiales</taxon>
        <taxon>Methylobacteriaceae</taxon>
        <taxon>Methylobacterium</taxon>
    </lineage>
</organism>
<keyword evidence="5" id="KW-0804">Transcription</keyword>
<evidence type="ECO:0000256" key="4">
    <source>
        <dbReference type="ARBA" id="ARBA00023125"/>
    </source>
</evidence>
<protein>
    <recommendedName>
        <fullName evidence="9">DUF1778 domain-containing protein</fullName>
    </recommendedName>
</protein>
<dbReference type="RefSeq" id="WP_207181767.1">
    <property type="nucleotide sequence ID" value="NZ_AP024145.1"/>
</dbReference>
<sequence>MAERAVRSEKLDLRLTPTAKQTLQAAAEAAHKSVSEFVLDSALREAEEKLADRRVFVLGDADWDRFVEALDAPPRALDRLQRLFREPALFERDADREP</sequence>
<evidence type="ECO:0000256" key="3">
    <source>
        <dbReference type="ARBA" id="ARBA00023015"/>
    </source>
</evidence>
<dbReference type="InterPro" id="IPR010985">
    <property type="entry name" value="Ribbon_hlx_hlx"/>
</dbReference>
<keyword evidence="2" id="KW-1277">Toxin-antitoxin system</keyword>
<dbReference type="SUPFAM" id="SSF47598">
    <property type="entry name" value="Ribbon-helix-helix"/>
    <property type="match status" value="1"/>
</dbReference>
<evidence type="ECO:0000313" key="7">
    <source>
        <dbReference type="EMBL" id="BCM82613.1"/>
    </source>
</evidence>
<gene>
    <name evidence="7" type="ORF">mvi_10740</name>
</gene>
<proteinExistence type="inferred from homology"/>
<name>A0A8H8WQM5_9HYPH</name>
<dbReference type="GO" id="GO:0006355">
    <property type="term" value="P:regulation of DNA-templated transcription"/>
    <property type="evidence" value="ECO:0007669"/>
    <property type="project" value="InterPro"/>
</dbReference>
<keyword evidence="4" id="KW-0238">DNA-binding</keyword>
<dbReference type="Pfam" id="PF08681">
    <property type="entry name" value="TacA1"/>
    <property type="match status" value="1"/>
</dbReference>